<gene>
    <name evidence="7" type="ORF">OSB1V03_LOCUS6739</name>
</gene>
<evidence type="ECO:0000256" key="2">
    <source>
        <dbReference type="ARBA" id="ARBA00022487"/>
    </source>
</evidence>
<sequence length="368" mass="40595">MFMILRIIEYAFCVEVNTTSGVVKGLTIDVLNTSVDQFLAIPYAEPPVGVLRFAKPVPLRHLEYTVCIEVNTTSGVVKGLTIDVLNTSVDQFLAIPYAEPPVGVLRFAKSVPLRHPIQDVIDGTETGNSCYQLIPDLLKPFVGNLTLSEDCLVLNVWTPHVAKKSVPKAPLKPVMFWIHGGALILGSSFQKLYNGTALATNDVVVVSINYRLANFGFLYGDREDAPGNVGFYDQLLALKWVRENIHMFGGDRDEITIFGESAGSWSVSVQLLSPLSKGLFKRAIMESGAHMFNKDRDIKTAPEALNEAKQLAVDFNCSKTSVEWLECLRQLNAEDLNEHIGEGFTVATLGTEYLPVSAHQAFQTKQFN</sequence>
<name>A0A7R9KNA1_9ACAR</name>
<evidence type="ECO:0000256" key="1">
    <source>
        <dbReference type="ARBA" id="ARBA00005964"/>
    </source>
</evidence>
<keyword evidence="2" id="KW-0719">Serine esterase</keyword>
<dbReference type="PANTHER" id="PTHR43918:SF4">
    <property type="entry name" value="CARBOXYLIC ESTER HYDROLASE"/>
    <property type="match status" value="1"/>
</dbReference>
<evidence type="ECO:0000313" key="7">
    <source>
        <dbReference type="EMBL" id="CAD7626306.1"/>
    </source>
</evidence>
<dbReference type="InterPro" id="IPR029058">
    <property type="entry name" value="AB_hydrolase_fold"/>
</dbReference>
<dbReference type="GO" id="GO:0006581">
    <property type="term" value="P:acetylcholine catabolic process"/>
    <property type="evidence" value="ECO:0007669"/>
    <property type="project" value="TreeGrafter"/>
</dbReference>
<keyword evidence="3 5" id="KW-0378">Hydrolase</keyword>
<proteinExistence type="inferred from homology"/>
<evidence type="ECO:0000313" key="8">
    <source>
        <dbReference type="Proteomes" id="UP000759131"/>
    </source>
</evidence>
<dbReference type="SUPFAM" id="SSF53474">
    <property type="entry name" value="alpha/beta-Hydrolases"/>
    <property type="match status" value="2"/>
</dbReference>
<evidence type="ECO:0000256" key="5">
    <source>
        <dbReference type="RuleBase" id="RU361235"/>
    </source>
</evidence>
<dbReference type="InterPro" id="IPR019826">
    <property type="entry name" value="Carboxylesterase_B_AS"/>
</dbReference>
<evidence type="ECO:0000259" key="6">
    <source>
        <dbReference type="Pfam" id="PF00135"/>
    </source>
</evidence>
<protein>
    <recommendedName>
        <fullName evidence="5">Carboxylic ester hydrolase</fullName>
        <ecNumber evidence="5">3.1.1.-</ecNumber>
    </recommendedName>
</protein>
<comment type="similarity">
    <text evidence="1 5">Belongs to the type-B carboxylesterase/lipase family.</text>
</comment>
<accession>A0A7R9KNA1</accession>
<dbReference type="OrthoDB" id="6489278at2759"/>
<keyword evidence="8" id="KW-1185">Reference proteome</keyword>
<evidence type="ECO:0000256" key="4">
    <source>
        <dbReference type="ARBA" id="ARBA00023180"/>
    </source>
</evidence>
<dbReference type="InterPro" id="IPR050654">
    <property type="entry name" value="AChE-related_enzymes"/>
</dbReference>
<evidence type="ECO:0000256" key="3">
    <source>
        <dbReference type="ARBA" id="ARBA00022801"/>
    </source>
</evidence>
<feature type="domain" description="Carboxylesterase type B" evidence="6">
    <location>
        <begin position="69"/>
        <end position="342"/>
    </location>
</feature>
<dbReference type="Proteomes" id="UP000759131">
    <property type="component" value="Unassembled WGS sequence"/>
</dbReference>
<dbReference type="Gene3D" id="3.40.50.1820">
    <property type="entry name" value="alpha/beta hydrolase"/>
    <property type="match status" value="2"/>
</dbReference>
<keyword evidence="4" id="KW-0325">Glycoprotein</keyword>
<dbReference type="PANTHER" id="PTHR43918">
    <property type="entry name" value="ACETYLCHOLINESTERASE"/>
    <property type="match status" value="1"/>
</dbReference>
<reference evidence="7" key="1">
    <citation type="submission" date="2020-11" db="EMBL/GenBank/DDBJ databases">
        <authorList>
            <person name="Tran Van P."/>
        </authorList>
    </citation>
    <scope>NUCLEOTIDE SEQUENCE</scope>
</reference>
<dbReference type="InterPro" id="IPR002018">
    <property type="entry name" value="CarbesteraseB"/>
</dbReference>
<feature type="domain" description="Carboxylesterase type B" evidence="6">
    <location>
        <begin position="15"/>
        <end position="63"/>
    </location>
</feature>
<dbReference type="GO" id="GO:0005886">
    <property type="term" value="C:plasma membrane"/>
    <property type="evidence" value="ECO:0007669"/>
    <property type="project" value="TreeGrafter"/>
</dbReference>
<dbReference type="GO" id="GO:0019695">
    <property type="term" value="P:choline metabolic process"/>
    <property type="evidence" value="ECO:0007669"/>
    <property type="project" value="TreeGrafter"/>
</dbReference>
<dbReference type="EMBL" id="CAJPIZ010003738">
    <property type="protein sequence ID" value="CAG2106736.1"/>
    <property type="molecule type" value="Genomic_DNA"/>
</dbReference>
<dbReference type="PROSITE" id="PS00122">
    <property type="entry name" value="CARBOXYLESTERASE_B_1"/>
    <property type="match status" value="1"/>
</dbReference>
<dbReference type="EMBL" id="OC858313">
    <property type="protein sequence ID" value="CAD7626306.1"/>
    <property type="molecule type" value="Genomic_DNA"/>
</dbReference>
<dbReference type="GO" id="GO:0005615">
    <property type="term" value="C:extracellular space"/>
    <property type="evidence" value="ECO:0007669"/>
    <property type="project" value="TreeGrafter"/>
</dbReference>
<organism evidence="7">
    <name type="scientific">Medioppia subpectinata</name>
    <dbReference type="NCBI Taxonomy" id="1979941"/>
    <lineage>
        <taxon>Eukaryota</taxon>
        <taxon>Metazoa</taxon>
        <taxon>Ecdysozoa</taxon>
        <taxon>Arthropoda</taxon>
        <taxon>Chelicerata</taxon>
        <taxon>Arachnida</taxon>
        <taxon>Acari</taxon>
        <taxon>Acariformes</taxon>
        <taxon>Sarcoptiformes</taxon>
        <taxon>Oribatida</taxon>
        <taxon>Brachypylina</taxon>
        <taxon>Oppioidea</taxon>
        <taxon>Oppiidae</taxon>
        <taxon>Medioppia</taxon>
    </lineage>
</organism>
<feature type="non-terminal residue" evidence="7">
    <location>
        <position position="1"/>
    </location>
</feature>
<dbReference type="EC" id="3.1.1.-" evidence="5"/>
<dbReference type="Pfam" id="PF00135">
    <property type="entry name" value="COesterase"/>
    <property type="match status" value="2"/>
</dbReference>
<dbReference type="AlphaFoldDB" id="A0A7R9KNA1"/>
<dbReference type="GO" id="GO:0003990">
    <property type="term" value="F:acetylcholinesterase activity"/>
    <property type="evidence" value="ECO:0007669"/>
    <property type="project" value="TreeGrafter"/>
</dbReference>